<evidence type="ECO:0000313" key="1">
    <source>
        <dbReference type="Proteomes" id="UP000887578"/>
    </source>
</evidence>
<accession>A0A914QXW3</accession>
<keyword evidence="1" id="KW-1185">Reference proteome</keyword>
<dbReference type="WBParaSite" id="PDA_v2.g3918.t1">
    <property type="protein sequence ID" value="PDA_v2.g3918.t1"/>
    <property type="gene ID" value="PDA_v2.g3918"/>
</dbReference>
<evidence type="ECO:0000313" key="2">
    <source>
        <dbReference type="WBParaSite" id="PDA_v2.g3918.t1"/>
    </source>
</evidence>
<protein>
    <submittedName>
        <fullName evidence="2">Uncharacterized protein</fullName>
    </submittedName>
</protein>
<name>A0A914QXW3_9BILA</name>
<proteinExistence type="predicted"/>
<dbReference type="Proteomes" id="UP000887578">
    <property type="component" value="Unplaced"/>
</dbReference>
<dbReference type="AlphaFoldDB" id="A0A914QXW3"/>
<organism evidence="1 2">
    <name type="scientific">Panagrolaimus davidi</name>
    <dbReference type="NCBI Taxonomy" id="227884"/>
    <lineage>
        <taxon>Eukaryota</taxon>
        <taxon>Metazoa</taxon>
        <taxon>Ecdysozoa</taxon>
        <taxon>Nematoda</taxon>
        <taxon>Chromadorea</taxon>
        <taxon>Rhabditida</taxon>
        <taxon>Tylenchina</taxon>
        <taxon>Panagrolaimomorpha</taxon>
        <taxon>Panagrolaimoidea</taxon>
        <taxon>Panagrolaimidae</taxon>
        <taxon>Panagrolaimus</taxon>
    </lineage>
</organism>
<reference evidence="2" key="1">
    <citation type="submission" date="2022-11" db="UniProtKB">
        <authorList>
            <consortium name="WormBaseParasite"/>
        </authorList>
    </citation>
    <scope>IDENTIFICATION</scope>
</reference>
<sequence length="287" mass="33011">MSDIALIPLLAFQEDGKYLAFVDGNPGLFYLLIVNVNNENDSESFRYTSYKDVKTFFSFFIPKSFKAVFLSVTEITTSENPINFEICKSLKDLFTSLSIPNHFYSATDMGSTKHLFNLNISININEVILFIFAGIDGFSVFEYCYTKYGYEYKENRTVKWDSKKPLKALQHEILVSCNPKKIVFQKSKLELSMKALKSALEPIEFIVVENTPILPKHVTKISKWFFNPINNSKFHVIPTICRTYRIIVIIGTIQWLIISADVYDRLPFNASVEVTKLFQKVSVGVFF</sequence>